<dbReference type="InterPro" id="IPR050095">
    <property type="entry name" value="ECF_ABC_transporter_ATP-bd"/>
</dbReference>
<dbReference type="InterPro" id="IPR003593">
    <property type="entry name" value="AAA+_ATPase"/>
</dbReference>
<protein>
    <submittedName>
        <fullName evidence="15">ATP-binding cassette domain-containing protein</fullName>
    </submittedName>
</protein>
<evidence type="ECO:0000256" key="8">
    <source>
        <dbReference type="ARBA" id="ARBA00022840"/>
    </source>
</evidence>
<dbReference type="PROSITE" id="PS00211">
    <property type="entry name" value="ABC_TRANSPORTER_1"/>
    <property type="match status" value="1"/>
</dbReference>
<keyword evidence="9" id="KW-1278">Translocase</keyword>
<evidence type="ECO:0000256" key="13">
    <source>
        <dbReference type="SAM" id="Phobius"/>
    </source>
</evidence>
<evidence type="ECO:0000256" key="3">
    <source>
        <dbReference type="ARBA" id="ARBA00005417"/>
    </source>
</evidence>
<dbReference type="Pfam" id="PF02361">
    <property type="entry name" value="CbiQ"/>
    <property type="match status" value="1"/>
</dbReference>
<dbReference type="InterPro" id="IPR003439">
    <property type="entry name" value="ABC_transporter-like_ATP-bd"/>
</dbReference>
<evidence type="ECO:0000256" key="10">
    <source>
        <dbReference type="ARBA" id="ARBA00022989"/>
    </source>
</evidence>
<dbReference type="CDD" id="cd16914">
    <property type="entry name" value="EcfT"/>
    <property type="match status" value="1"/>
</dbReference>
<keyword evidence="5" id="KW-1003">Cell membrane</keyword>
<dbReference type="Proteomes" id="UP001596250">
    <property type="component" value="Unassembled WGS sequence"/>
</dbReference>
<evidence type="ECO:0000256" key="9">
    <source>
        <dbReference type="ARBA" id="ARBA00022967"/>
    </source>
</evidence>
<dbReference type="SUPFAM" id="SSF52540">
    <property type="entry name" value="P-loop containing nucleoside triphosphate hydrolases"/>
    <property type="match status" value="1"/>
</dbReference>
<proteinExistence type="inferred from homology"/>
<comment type="subcellular location">
    <subcellularLocation>
        <location evidence="2">Cell membrane</location>
        <topology evidence="2">Peripheral membrane protein</topology>
    </subcellularLocation>
    <subcellularLocation>
        <location evidence="1">Membrane</location>
        <topology evidence="1">Multi-pass membrane protein</topology>
    </subcellularLocation>
</comment>
<gene>
    <name evidence="15" type="ORF">ACFPXP_19235</name>
</gene>
<dbReference type="Pfam" id="PF00005">
    <property type="entry name" value="ABC_tran"/>
    <property type="match status" value="1"/>
</dbReference>
<dbReference type="EMBL" id="JBHSQV010000182">
    <property type="protein sequence ID" value="MFC5988542.1"/>
    <property type="molecule type" value="Genomic_DNA"/>
</dbReference>
<evidence type="ECO:0000259" key="14">
    <source>
        <dbReference type="PROSITE" id="PS50893"/>
    </source>
</evidence>
<evidence type="ECO:0000256" key="7">
    <source>
        <dbReference type="ARBA" id="ARBA00022741"/>
    </source>
</evidence>
<evidence type="ECO:0000256" key="1">
    <source>
        <dbReference type="ARBA" id="ARBA00004141"/>
    </source>
</evidence>
<dbReference type="PANTHER" id="PTHR43553">
    <property type="entry name" value="HEAVY METAL TRANSPORTER"/>
    <property type="match status" value="1"/>
</dbReference>
<evidence type="ECO:0000256" key="4">
    <source>
        <dbReference type="ARBA" id="ARBA00022448"/>
    </source>
</evidence>
<dbReference type="RefSeq" id="WP_379896016.1">
    <property type="nucleotide sequence ID" value="NZ_CBCSCT010000011.1"/>
</dbReference>
<dbReference type="InterPro" id="IPR015856">
    <property type="entry name" value="ABC_transpr_CbiO/EcfA_su"/>
</dbReference>
<keyword evidence="10 13" id="KW-1133">Transmembrane helix</keyword>
<feature type="transmembrane region" description="Helical" evidence="13">
    <location>
        <begin position="368"/>
        <end position="399"/>
    </location>
</feature>
<dbReference type="PANTHER" id="PTHR43553:SF1">
    <property type="entry name" value="ABC TRANSPORTER I FAMILY MEMBER 11, CHLOROPLASTIC"/>
    <property type="match status" value="1"/>
</dbReference>
<organism evidence="15 16">
    <name type="scientific">Marinicrinis lubricantis</name>
    <dbReference type="NCBI Taxonomy" id="2086470"/>
    <lineage>
        <taxon>Bacteria</taxon>
        <taxon>Bacillati</taxon>
        <taxon>Bacillota</taxon>
        <taxon>Bacilli</taxon>
        <taxon>Bacillales</taxon>
        <taxon>Paenibacillaceae</taxon>
    </lineage>
</organism>
<keyword evidence="8 15" id="KW-0067">ATP-binding</keyword>
<keyword evidence="6 13" id="KW-0812">Transmembrane</keyword>
<dbReference type="GO" id="GO:0005524">
    <property type="term" value="F:ATP binding"/>
    <property type="evidence" value="ECO:0007669"/>
    <property type="project" value="UniProtKB-KW"/>
</dbReference>
<evidence type="ECO:0000256" key="6">
    <source>
        <dbReference type="ARBA" id="ARBA00022692"/>
    </source>
</evidence>
<dbReference type="Gene3D" id="3.40.50.300">
    <property type="entry name" value="P-loop containing nucleotide triphosphate hydrolases"/>
    <property type="match status" value="1"/>
</dbReference>
<keyword evidence="7" id="KW-0547">Nucleotide-binding</keyword>
<feature type="region of interest" description="Disordered" evidence="12">
    <location>
        <begin position="290"/>
        <end position="327"/>
    </location>
</feature>
<sequence length="610" mass="66770">MSIQINGLGLDHPEGKRQILNNITLTLQEKHITLLLGKTGAGKSTLLDIMSGLHQMDRGAILYGGRPLWVKQKPQLVIQRAVGQVFQFPEQQLFARTVQGEFDYSLRPYPLSKSERVRRTEEALLGMGLPQSWKERSPFQLSGGQKRRVALATTLATEPEWLLLDEPTAGLDADSSDRLIQQLTSMKAAMRGGIVIATHDLDAFWEVADYVVMLRGGEVAAQGTPAQLRMQPEVWERAGLAPPASVEVAWHLSALGMHMPEGVLTPGHMAEHIMKHVQCAIQAGRVGEMSAPDVTDDNQHASHRPSTESAGPYRQREDRESAATITETSDLYLPQTSASLEKVHGSPASASIEPEGIALEKADPRGKWIVYMLWSIAILLQDAWVGVWAATLITAAVIVPSGLSPGKLFSMIRPFLILIIVSVGLSGVRIGEAPSGVRHLGSVYFEMEGALVTLMELWKILLIMVLGFVLQATTSALSMKKGLEQSLAPLRKIKIPVDILSLAASLILRFIPLLMREAERFSRIVRARGKQTAKPGRIRLRDMPVMVIPLILSLFQIASDLSTALEAKGYKAAGMQRAPSRTLRMVRGDYVLMAAGGAIFILLMLLSLLV</sequence>
<feature type="domain" description="ABC transporter" evidence="14">
    <location>
        <begin position="3"/>
        <end position="241"/>
    </location>
</feature>
<feature type="transmembrane region" description="Helical" evidence="13">
    <location>
        <begin position="588"/>
        <end position="609"/>
    </location>
</feature>
<feature type="transmembrane region" description="Helical" evidence="13">
    <location>
        <begin position="450"/>
        <end position="474"/>
    </location>
</feature>
<dbReference type="CDD" id="cd03225">
    <property type="entry name" value="ABC_cobalt_CbiO_domain1"/>
    <property type="match status" value="1"/>
</dbReference>
<evidence type="ECO:0000256" key="2">
    <source>
        <dbReference type="ARBA" id="ARBA00004202"/>
    </source>
</evidence>
<keyword evidence="16" id="KW-1185">Reference proteome</keyword>
<keyword evidence="4" id="KW-0813">Transport</keyword>
<comment type="similarity">
    <text evidence="3">Belongs to the ABC transporter superfamily.</text>
</comment>
<name>A0ABW1ITY6_9BACL</name>
<dbReference type="InterPro" id="IPR003339">
    <property type="entry name" value="ABC/ECF_trnsptr_transmembrane"/>
</dbReference>
<evidence type="ECO:0000313" key="15">
    <source>
        <dbReference type="EMBL" id="MFC5988542.1"/>
    </source>
</evidence>
<keyword evidence="11 13" id="KW-0472">Membrane</keyword>
<dbReference type="InterPro" id="IPR027417">
    <property type="entry name" value="P-loop_NTPase"/>
</dbReference>
<dbReference type="InterPro" id="IPR017871">
    <property type="entry name" value="ABC_transporter-like_CS"/>
</dbReference>
<evidence type="ECO:0000256" key="12">
    <source>
        <dbReference type="SAM" id="MobiDB-lite"/>
    </source>
</evidence>
<accession>A0ABW1ITY6</accession>
<dbReference type="SMART" id="SM00382">
    <property type="entry name" value="AAA"/>
    <property type="match status" value="1"/>
</dbReference>
<evidence type="ECO:0000256" key="5">
    <source>
        <dbReference type="ARBA" id="ARBA00022475"/>
    </source>
</evidence>
<comment type="caution">
    <text evidence="15">The sequence shown here is derived from an EMBL/GenBank/DDBJ whole genome shotgun (WGS) entry which is preliminary data.</text>
</comment>
<dbReference type="PROSITE" id="PS50893">
    <property type="entry name" value="ABC_TRANSPORTER_2"/>
    <property type="match status" value="1"/>
</dbReference>
<evidence type="ECO:0000313" key="16">
    <source>
        <dbReference type="Proteomes" id="UP001596250"/>
    </source>
</evidence>
<reference evidence="16" key="1">
    <citation type="journal article" date="2019" name="Int. J. Syst. Evol. Microbiol.">
        <title>The Global Catalogue of Microorganisms (GCM) 10K type strain sequencing project: providing services to taxonomists for standard genome sequencing and annotation.</title>
        <authorList>
            <consortium name="The Broad Institute Genomics Platform"/>
            <consortium name="The Broad Institute Genome Sequencing Center for Infectious Disease"/>
            <person name="Wu L."/>
            <person name="Ma J."/>
        </authorList>
    </citation>
    <scope>NUCLEOTIDE SEQUENCE [LARGE SCALE GENOMIC DNA]</scope>
    <source>
        <strain evidence="16">CCM 8749</strain>
    </source>
</reference>
<evidence type="ECO:0000256" key="11">
    <source>
        <dbReference type="ARBA" id="ARBA00023136"/>
    </source>
</evidence>
<feature type="transmembrane region" description="Helical" evidence="13">
    <location>
        <begin position="411"/>
        <end position="430"/>
    </location>
</feature>